<evidence type="ECO:0000313" key="1">
    <source>
        <dbReference type="EMBL" id="SFN39578.1"/>
    </source>
</evidence>
<organism evidence="1 2">
    <name type="scientific">Nitrosospira briensis</name>
    <dbReference type="NCBI Taxonomy" id="35799"/>
    <lineage>
        <taxon>Bacteria</taxon>
        <taxon>Pseudomonadati</taxon>
        <taxon>Pseudomonadota</taxon>
        <taxon>Betaproteobacteria</taxon>
        <taxon>Nitrosomonadales</taxon>
        <taxon>Nitrosomonadaceae</taxon>
        <taxon>Nitrosospira</taxon>
    </lineage>
</organism>
<name>A0A1I4YNG6_9PROT</name>
<dbReference type="EMBL" id="FOVJ01000001">
    <property type="protein sequence ID" value="SFN39578.1"/>
    <property type="molecule type" value="Genomic_DNA"/>
</dbReference>
<dbReference type="AlphaFoldDB" id="A0A1I4YNG6"/>
<keyword evidence="2" id="KW-1185">Reference proteome</keyword>
<protein>
    <submittedName>
        <fullName evidence="1">Uncharacterized protein</fullName>
    </submittedName>
</protein>
<dbReference type="Proteomes" id="UP000183107">
    <property type="component" value="Unassembled WGS sequence"/>
</dbReference>
<accession>A0A1I4YNG6</accession>
<reference evidence="2" key="1">
    <citation type="submission" date="2016-10" db="EMBL/GenBank/DDBJ databases">
        <authorList>
            <person name="Varghese N."/>
        </authorList>
    </citation>
    <scope>NUCLEOTIDE SEQUENCE [LARGE SCALE GENOMIC DNA]</scope>
    <source>
        <strain evidence="2">Nsp8</strain>
    </source>
</reference>
<proteinExistence type="predicted"/>
<gene>
    <name evidence="1" type="ORF">SAMN05216386_0794</name>
</gene>
<sequence>MRPGTPQQRDTLPGKVRRQFSGIRATIKIETEATQPQSLHEAGLLRIPVRGWRALS</sequence>
<evidence type="ECO:0000313" key="2">
    <source>
        <dbReference type="Proteomes" id="UP000183107"/>
    </source>
</evidence>